<evidence type="ECO:0000313" key="3">
    <source>
        <dbReference type="EMBL" id="MBE1559284.1"/>
    </source>
</evidence>
<dbReference type="Pfam" id="PF07171">
    <property type="entry name" value="MlrC_C"/>
    <property type="match status" value="1"/>
</dbReference>
<sequence length="473" mass="50133">MTWRVAMCGIGTESSTFAEHRTTTADFTVWRGGELAARYPFLDDVDGVEFVPLMVARALPGGPVTAETYDALERELLDRLAAAGPFDAVYLDLHGAMHVEGRFDIEADLVAGVRSVVGETCLVAASMDLHGQVSRRFARLVDLPTAYRTAPHVDVEETRERACRLLARCLAEGISPVRAWVRVPLLLPGEKTSTRLEPALSLYARLGEIDRRPGVLDASTWVGYAWADEPRSSVAVLVSGTAEAAVREAAEALARAWWAARDGFAFCVPAGTPEWAVGQALHSPARPYFVSDSGDNPTAGGSGDATAMLSVLLATPELASGARTAVWASCVAPEAVAACVAAGEGADVDLRLSGERLRGTVTRLLAGDPVGGDLAVVRSGGVSAVLTSRRKPFHFVADLTALGLDPAAHDVTVVKIGYLEPDLYRAAAGSVLALTPGAVNQDLLGLVYHHLNRPIHPLDEGFSPDLTPELFRG</sequence>
<feature type="domain" description="Microcystin LR degradation protein MlrC N-terminal" evidence="2">
    <location>
        <begin position="4"/>
        <end position="280"/>
    </location>
</feature>
<dbReference type="RefSeq" id="WP_192774584.1">
    <property type="nucleotide sequence ID" value="NZ_BAAASY010000001.1"/>
</dbReference>
<keyword evidence="4" id="KW-1185">Reference proteome</keyword>
<reference evidence="3 4" key="1">
    <citation type="submission" date="2020-10" db="EMBL/GenBank/DDBJ databases">
        <title>Sequencing the genomes of 1000 actinobacteria strains.</title>
        <authorList>
            <person name="Klenk H.-P."/>
        </authorList>
    </citation>
    <scope>NUCLEOTIDE SEQUENCE [LARGE SCALE GENOMIC DNA]</scope>
    <source>
        <strain evidence="3 4">DSM 43748</strain>
    </source>
</reference>
<evidence type="ECO:0000259" key="2">
    <source>
        <dbReference type="Pfam" id="PF07364"/>
    </source>
</evidence>
<organism evidence="3 4">
    <name type="scientific">Nonomuraea africana</name>
    <dbReference type="NCBI Taxonomy" id="46171"/>
    <lineage>
        <taxon>Bacteria</taxon>
        <taxon>Bacillati</taxon>
        <taxon>Actinomycetota</taxon>
        <taxon>Actinomycetes</taxon>
        <taxon>Streptosporangiales</taxon>
        <taxon>Streptosporangiaceae</taxon>
        <taxon>Nonomuraea</taxon>
    </lineage>
</organism>
<dbReference type="InterPro" id="IPR009197">
    <property type="entry name" value="MlrC"/>
</dbReference>
<dbReference type="PIRSF" id="PIRSF012702">
    <property type="entry name" value="UCP012702"/>
    <property type="match status" value="1"/>
</dbReference>
<protein>
    <submittedName>
        <fullName evidence="3">Microcystin degradation protein MlrC</fullName>
    </submittedName>
</protein>
<dbReference type="EMBL" id="JADBEF010000001">
    <property type="protein sequence ID" value="MBE1559284.1"/>
    <property type="molecule type" value="Genomic_DNA"/>
</dbReference>
<dbReference type="InterPro" id="IPR010799">
    <property type="entry name" value="MlrC_C"/>
</dbReference>
<dbReference type="Proteomes" id="UP000661607">
    <property type="component" value="Unassembled WGS sequence"/>
</dbReference>
<evidence type="ECO:0000259" key="1">
    <source>
        <dbReference type="Pfam" id="PF07171"/>
    </source>
</evidence>
<dbReference type="InterPro" id="IPR015995">
    <property type="entry name" value="MlrC_N"/>
</dbReference>
<proteinExistence type="predicted"/>
<comment type="caution">
    <text evidence="3">The sequence shown here is derived from an EMBL/GenBank/DDBJ whole genome shotgun (WGS) entry which is preliminary data.</text>
</comment>
<evidence type="ECO:0000313" key="4">
    <source>
        <dbReference type="Proteomes" id="UP000661607"/>
    </source>
</evidence>
<accession>A0ABR9KBC2</accession>
<dbReference type="Pfam" id="PF07364">
    <property type="entry name" value="DUF1485"/>
    <property type="match status" value="1"/>
</dbReference>
<name>A0ABR9KBC2_9ACTN</name>
<feature type="domain" description="Microcystin LR degradation protein MlrC C-terminal" evidence="1">
    <location>
        <begin position="290"/>
        <end position="450"/>
    </location>
</feature>
<gene>
    <name evidence="3" type="ORF">H4W81_002063</name>
</gene>